<evidence type="ECO:0000256" key="9">
    <source>
        <dbReference type="SAM" id="MobiDB-lite"/>
    </source>
</evidence>
<sequence length="196" mass="21646">MVESGGWRRWREGDGCAGGEGNGRERIHGASRGSPPMDQDLENGDLAPTNLQLRFGTMAEGITPDKQVFDFFANPIIGAEKKREVLDDICKSSVLLPHITNFFNILVEAKRVDAIKDIVKEFEKVYNEITDTELALVGSVVKLESEHLAQIVKQVQKLTGVKNVRIETEIDTSLIAGFTIRYGNGGSKLIDMSVKK</sequence>
<dbReference type="InterPro" id="IPR020781">
    <property type="entry name" value="ATPase_OSCP/d_CS"/>
</dbReference>
<evidence type="ECO:0000256" key="1">
    <source>
        <dbReference type="ARBA" id="ARBA00004370"/>
    </source>
</evidence>
<keyword evidence="6" id="KW-0406">Ion transport</keyword>
<evidence type="ECO:0000256" key="4">
    <source>
        <dbReference type="ARBA" id="ARBA00022448"/>
    </source>
</evidence>
<evidence type="ECO:0000313" key="10">
    <source>
        <dbReference type="EMBL" id="KAI9186572.1"/>
    </source>
</evidence>
<dbReference type="AlphaFoldDB" id="A0AAD5NYF5"/>
<reference evidence="10" key="1">
    <citation type="journal article" date="2022" name="Plant J.">
        <title>Strategies of tolerance reflected in two North American maple genomes.</title>
        <authorList>
            <person name="McEvoy S.L."/>
            <person name="Sezen U.U."/>
            <person name="Trouern-Trend A."/>
            <person name="McMahon S.M."/>
            <person name="Schaberg P.G."/>
            <person name="Yang J."/>
            <person name="Wegrzyn J.L."/>
            <person name="Swenson N.G."/>
        </authorList>
    </citation>
    <scope>NUCLEOTIDE SEQUENCE</scope>
    <source>
        <strain evidence="10">91603</strain>
    </source>
</reference>
<keyword evidence="8" id="KW-0066">ATP synthesis</keyword>
<dbReference type="InterPro" id="IPR026015">
    <property type="entry name" value="ATP_synth_OSCP/delta_N_sf"/>
</dbReference>
<dbReference type="NCBIfam" id="TIGR01145">
    <property type="entry name" value="ATP_synt_delta"/>
    <property type="match status" value="1"/>
</dbReference>
<comment type="similarity">
    <text evidence="2">Belongs to the ATPase delta chain family.</text>
</comment>
<dbReference type="PROSITE" id="PS00389">
    <property type="entry name" value="ATPASE_DELTA"/>
    <property type="match status" value="1"/>
</dbReference>
<gene>
    <name evidence="10" type="ORF">LWI28_018691</name>
</gene>
<keyword evidence="7" id="KW-0472">Membrane</keyword>
<keyword evidence="5" id="KW-0375">Hydrogen ion transport</keyword>
<keyword evidence="11" id="KW-1185">Reference proteome</keyword>
<evidence type="ECO:0000256" key="6">
    <source>
        <dbReference type="ARBA" id="ARBA00023065"/>
    </source>
</evidence>
<dbReference type="PRINTS" id="PR00125">
    <property type="entry name" value="ATPASEDELTA"/>
</dbReference>
<dbReference type="Pfam" id="PF00213">
    <property type="entry name" value="OSCP"/>
    <property type="match status" value="1"/>
</dbReference>
<accession>A0AAD5NYF5</accession>
<dbReference type="Gene3D" id="1.10.520.20">
    <property type="entry name" value="N-terminal domain of the delta subunit of the F1F0-ATP synthase"/>
    <property type="match status" value="1"/>
</dbReference>
<comment type="caution">
    <text evidence="10">The sequence shown here is derived from an EMBL/GenBank/DDBJ whole genome shotgun (WGS) entry which is preliminary data.</text>
</comment>
<evidence type="ECO:0000256" key="5">
    <source>
        <dbReference type="ARBA" id="ARBA00022781"/>
    </source>
</evidence>
<evidence type="ECO:0000256" key="3">
    <source>
        <dbReference type="ARBA" id="ARBA00011648"/>
    </source>
</evidence>
<reference evidence="10" key="2">
    <citation type="submission" date="2023-02" db="EMBL/GenBank/DDBJ databases">
        <authorList>
            <person name="Swenson N.G."/>
            <person name="Wegrzyn J.L."/>
            <person name="Mcevoy S.L."/>
        </authorList>
    </citation>
    <scope>NUCLEOTIDE SEQUENCE</scope>
    <source>
        <strain evidence="10">91603</strain>
        <tissue evidence="10">Leaf</tissue>
    </source>
</reference>
<dbReference type="PANTHER" id="PTHR11910">
    <property type="entry name" value="ATP SYNTHASE DELTA CHAIN"/>
    <property type="match status" value="1"/>
</dbReference>
<name>A0AAD5NYF5_ACENE</name>
<protein>
    <submittedName>
        <fullName evidence="10">Uncharacterized protein</fullName>
    </submittedName>
</protein>
<evidence type="ECO:0000256" key="2">
    <source>
        <dbReference type="ARBA" id="ARBA00007046"/>
    </source>
</evidence>
<feature type="region of interest" description="Disordered" evidence="9">
    <location>
        <begin position="1"/>
        <end position="45"/>
    </location>
</feature>
<comment type="subcellular location">
    <subcellularLocation>
        <location evidence="1">Membrane</location>
    </subcellularLocation>
</comment>
<proteinExistence type="inferred from homology"/>
<dbReference type="InterPro" id="IPR000711">
    <property type="entry name" value="ATPase_OSCP/dsu"/>
</dbReference>
<evidence type="ECO:0000256" key="8">
    <source>
        <dbReference type="ARBA" id="ARBA00023310"/>
    </source>
</evidence>
<dbReference type="Proteomes" id="UP001064489">
    <property type="component" value="Chromosome 3"/>
</dbReference>
<keyword evidence="4" id="KW-0813">Transport</keyword>
<dbReference type="SUPFAM" id="SSF47928">
    <property type="entry name" value="N-terminal domain of the delta subunit of the F1F0-ATP synthase"/>
    <property type="match status" value="1"/>
</dbReference>
<evidence type="ECO:0000313" key="11">
    <source>
        <dbReference type="Proteomes" id="UP001064489"/>
    </source>
</evidence>
<comment type="subunit">
    <text evidence="3">F-type ATPases have 2 components, CF(1) - the catalytic core - and CF(0) - the membrane proton channel. CF(1) has five subunits: alpha(3), beta(3), gamma(1), delta(1), epsilon(1). CF(0) has three main subunits: a, b and c.</text>
</comment>
<organism evidence="10 11">
    <name type="scientific">Acer negundo</name>
    <name type="common">Box elder</name>
    <dbReference type="NCBI Taxonomy" id="4023"/>
    <lineage>
        <taxon>Eukaryota</taxon>
        <taxon>Viridiplantae</taxon>
        <taxon>Streptophyta</taxon>
        <taxon>Embryophyta</taxon>
        <taxon>Tracheophyta</taxon>
        <taxon>Spermatophyta</taxon>
        <taxon>Magnoliopsida</taxon>
        <taxon>eudicotyledons</taxon>
        <taxon>Gunneridae</taxon>
        <taxon>Pentapetalae</taxon>
        <taxon>rosids</taxon>
        <taxon>malvids</taxon>
        <taxon>Sapindales</taxon>
        <taxon>Sapindaceae</taxon>
        <taxon>Hippocastanoideae</taxon>
        <taxon>Acereae</taxon>
        <taxon>Acer</taxon>
    </lineage>
</organism>
<evidence type="ECO:0000256" key="7">
    <source>
        <dbReference type="ARBA" id="ARBA00023136"/>
    </source>
</evidence>
<dbReference type="GO" id="GO:0016020">
    <property type="term" value="C:membrane"/>
    <property type="evidence" value="ECO:0007669"/>
    <property type="project" value="UniProtKB-SubCell"/>
</dbReference>
<dbReference type="EMBL" id="JAJSOW010000100">
    <property type="protein sequence ID" value="KAI9186572.1"/>
    <property type="molecule type" value="Genomic_DNA"/>
</dbReference>
<dbReference type="GO" id="GO:0046933">
    <property type="term" value="F:proton-transporting ATP synthase activity, rotational mechanism"/>
    <property type="evidence" value="ECO:0007669"/>
    <property type="project" value="InterPro"/>
</dbReference>